<feature type="transmembrane region" description="Helical" evidence="1">
    <location>
        <begin position="7"/>
        <end position="30"/>
    </location>
</feature>
<evidence type="ECO:0000256" key="1">
    <source>
        <dbReference type="SAM" id="Phobius"/>
    </source>
</evidence>
<evidence type="ECO:0000313" key="3">
    <source>
        <dbReference type="Proteomes" id="UP000256679"/>
    </source>
</evidence>
<keyword evidence="1" id="KW-1133">Transmembrane helix</keyword>
<keyword evidence="1" id="KW-0812">Transmembrane</keyword>
<dbReference type="EMBL" id="QFCQ01000009">
    <property type="protein sequence ID" value="RDW14373.1"/>
    <property type="molecule type" value="Genomic_DNA"/>
</dbReference>
<sequence length="96" mass="10538">MVPFLRLLLIHLWVGSISGVVVIAGLTMGYVSAWTFIWAAVIGLALGIPAALLNWTYLRPHRSRQIGWSWAIADRARAGFGWAPGALRRRAAITGR</sequence>
<evidence type="ECO:0000313" key="2">
    <source>
        <dbReference type="EMBL" id="RDW14373.1"/>
    </source>
</evidence>
<keyword evidence="3" id="KW-1185">Reference proteome</keyword>
<dbReference type="RefSeq" id="WP_115754639.1">
    <property type="nucleotide sequence ID" value="NZ_QFCQ01000009.1"/>
</dbReference>
<proteinExistence type="predicted"/>
<reference evidence="2 3" key="1">
    <citation type="submission" date="2018-05" db="EMBL/GenBank/DDBJ databases">
        <title>Whole genome sequencing of Paracoccus thiocyanatus SST.</title>
        <authorList>
            <person name="Ghosh W."/>
            <person name="Rameez M.J."/>
            <person name="Roy C."/>
        </authorList>
    </citation>
    <scope>NUCLEOTIDE SEQUENCE [LARGE SCALE GENOMIC DNA]</scope>
    <source>
        <strain evidence="2 3">SST</strain>
    </source>
</reference>
<protein>
    <submittedName>
        <fullName evidence="2">Uncharacterized protein</fullName>
    </submittedName>
</protein>
<comment type="caution">
    <text evidence="2">The sequence shown here is derived from an EMBL/GenBank/DDBJ whole genome shotgun (WGS) entry which is preliminary data.</text>
</comment>
<name>A0A3D8PE95_9RHOB</name>
<dbReference type="AlphaFoldDB" id="A0A3D8PE95"/>
<organism evidence="2 3">
    <name type="scientific">Paracoccus thiocyanatus</name>
    <dbReference type="NCBI Taxonomy" id="34006"/>
    <lineage>
        <taxon>Bacteria</taxon>
        <taxon>Pseudomonadati</taxon>
        <taxon>Pseudomonadota</taxon>
        <taxon>Alphaproteobacteria</taxon>
        <taxon>Rhodobacterales</taxon>
        <taxon>Paracoccaceae</taxon>
        <taxon>Paracoccus</taxon>
    </lineage>
</organism>
<gene>
    <name evidence="2" type="ORF">DIE28_03010</name>
</gene>
<dbReference type="Proteomes" id="UP000256679">
    <property type="component" value="Unassembled WGS sequence"/>
</dbReference>
<keyword evidence="1" id="KW-0472">Membrane</keyword>
<feature type="transmembrane region" description="Helical" evidence="1">
    <location>
        <begin position="36"/>
        <end position="58"/>
    </location>
</feature>
<accession>A0A3D8PE95</accession>